<dbReference type="InterPro" id="IPR031167">
    <property type="entry name" value="G_OBG"/>
</dbReference>
<dbReference type="InterPro" id="IPR045086">
    <property type="entry name" value="OBG_GTPase"/>
</dbReference>
<dbReference type="Gene3D" id="2.70.210.12">
    <property type="entry name" value="GTP1/OBG domain"/>
    <property type="match status" value="1"/>
</dbReference>
<evidence type="ECO:0000256" key="2">
    <source>
        <dbReference type="ARBA" id="ARBA00023134"/>
    </source>
</evidence>
<evidence type="ECO:0000256" key="1">
    <source>
        <dbReference type="ARBA" id="ARBA00022741"/>
    </source>
</evidence>
<dbReference type="InterPro" id="IPR006073">
    <property type="entry name" value="GTP-bd"/>
</dbReference>
<dbReference type="CDD" id="cd01898">
    <property type="entry name" value="Obg"/>
    <property type="match status" value="1"/>
</dbReference>
<dbReference type="GO" id="GO:0005739">
    <property type="term" value="C:mitochondrion"/>
    <property type="evidence" value="ECO:0007669"/>
    <property type="project" value="TreeGrafter"/>
</dbReference>
<comment type="caution">
    <text evidence="6">The sequence shown here is derived from an EMBL/GenBank/DDBJ whole genome shotgun (WGS) entry which is preliminary data.</text>
</comment>
<name>A0A812JV03_9DINO</name>
<evidence type="ECO:0000256" key="3">
    <source>
        <dbReference type="SAM" id="MobiDB-lite"/>
    </source>
</evidence>
<dbReference type="GO" id="GO:0005525">
    <property type="term" value="F:GTP binding"/>
    <property type="evidence" value="ECO:0007669"/>
    <property type="project" value="UniProtKB-KW"/>
</dbReference>
<dbReference type="PROSITE" id="PS00905">
    <property type="entry name" value="GTP1_OBG"/>
    <property type="match status" value="1"/>
</dbReference>
<dbReference type="SUPFAM" id="SSF52540">
    <property type="entry name" value="P-loop containing nucleoside triphosphate hydrolases"/>
    <property type="match status" value="1"/>
</dbReference>
<keyword evidence="7" id="KW-1185">Reference proteome</keyword>
<protein>
    <submittedName>
        <fullName evidence="6">Obg protein</fullName>
    </submittedName>
</protein>
<dbReference type="PANTHER" id="PTHR11702">
    <property type="entry name" value="DEVELOPMENTALLY REGULATED GTP-BINDING PROTEIN-RELATED"/>
    <property type="match status" value="1"/>
</dbReference>
<sequence>MVQPEEPSEQAPKFVRGELLADLDKPGDSVVVALGGRGGLGNNMARPHEATLGEPGEVRKVELELKMVADIGLVGMPNAGKSTLLGSVSRACPKIAPYPFTTVAPYVGKVHFLDGSSITIADVPGLVEGAHTGAGLGHEFLRHLERTKVLLYVVDCARSSDPFSDFLSLQREVEVFSPSMACKPCAVVATKCDLDPQQTLPKVDNLYRLVKDADAYGRGSPLFVRAISARFGEGVKGLLQELRGILGEHERWLALLDHEADDAFPEPLLSPAGEGGRVYQLLRNRAAPLDLKILEACKSALLDGLPVEEGKADPEGVECTRYTNKEVQAKQVNLLAALVDLIRPLAEKAEAATEELEAHTVQRLKWEAEAERRARTDEPKVDENGEEVPPEPRPSGPDPEKLEGLGFAKGSKMHGLEEALPLASHIWLSEQSLRQEMRGNDGIKGAFEFLERTLALRLRYRHFLRPPLVDVDVLVCSEPEPEKVRLPELYELLSGDINQFSPQNQPGATADVDESGSLTRKRGKHVYVMGQRFDAWENWTAEYPVPIRRLCDFKVAFMSSAPAANRAAPAHAIGIHEPRPSEIDGKVVDPWMGAPYRCAGAGDSSGFEVFEESEEIRQAMLKQLTKSGLITHRVLEVPVDPHPGNSGKQLVPYVFFSVYDERNVWSADGKACKMEATAPVLDDATLLPEAAAEKPKANSEQLLPPWSPLMDSASMSTHHLLDLTAVVTKHLHASPPDASFNALLRADLRQTPGQLQGKPFQSYVMLSAAVEAPCPPFVTRRLRLLRALHSLWKAKTGGDDFFGSEEAAVPVGEDPDQEAGATSPKGRWKRPEIMDRLLELSDCLERTLGDSQGQLFLLSAPDLLEDLCAYVFLTFVWPKICYMQDIAQQHELKERVLHEREKNDISEWSHVLRRVLPFLLRTLEKVQTVDALTLGSAGYALAQLFLQEGDSRNAQKELGCAIIRLERELGKVATAGPQARLDAQTAAALSFDPPSLRPPGFALFSKALASPAEQGTTRNIPRNEEELSPREAMVDVDDATSGDSRQCDSAECSAVQRTSWPIGSVCLAVFMTAGSRLVVHLRHPEAPVRKLRPNEVRDEEPIQASLAGDSSTRLAMSSQEAGVLGRLGENPYLRCLFFVSVASRRPEVASAALGKAVMEADSAVSQERNLWAQQEEELLRQQLGARKNEQFCKELRQHLPVVVARMPGCIHLRLPPLMGGLPPPLVPISHDLDPAPEEYRESIHSKRLGMHSPSQTAMTCTLFGKSAGVGTAVSEMHKDLHGTGFRYAGLELVEVTGLKPNTNYCFATMYFEGFEANRSALSSVSATSPPIGSYYPLPIAILRIKICKAALAAGDMGAQAWKKAWVPLFDSFCERSAPDEEMDSYGLRAFKLRLDVVDRFPPAVLAAFAELVLLRHRLNVSATVAGNGSSFPCTKPAQRAVLQAVNECVLAVDCARRAGSCFLSCQAVSLTMELLANLLCYRTRPQVLFSTLAKCVTCLEAFPLPERQLPWHSKARRMVMYLLHQVTVMSVQLRQVSFLTKALEQDLPERYAANPLADSAEVAQVQKLLLDQAIELALLGSQQWQYAEKKATVALKDSSDKEVLLKLLKDLSDKSYVSLVKEAVTLALREEPERPLFALSLLRSAASRGDPQELSESLSSVLSKHRCCQVLDDRLHRGQEEYKKYGFLLRALPPARLEFPEEVEEDAPADAAAAAEDDEATLKPAEEVPPEAVPPLQLEDVLDSEFLSQLELSRAAALMQDLSGIQRKRHDISRFRFFDLKQVAVPLLSPDGATLGVYEEIEEPPLADDPETAAEEAELTDWQKEEAADKEAQTRAFSILQELLRLLARAAGYAAARNADQLLLASLASALNALLLVAPAPEACVPTGPKSNPMDIDPDQHVGAEEAQAGPEEAKEKEPAEEPATDVWLSLAVMAELAVKAMLRLKGKWAAADPLKAGHDSLAVQKKLEELDEEERAALVAQIAVQELQAVDEELHDVWFEKVPELDVASVAKLVAFSVLCLYHMRRWSNIIVLCRGFNDATCSVYATTFLPLMIGAQKEICNLSNRALANTQRYIAESKATFEVQQKKLPRKLLRQLALQGELSEPEQLFRKRAEYYNAFAKRQKKLHGVWSSLLKALEDSHNLASRAVPAAMEQLRKSRLLLAEFLQDREAFSLAVQRGQLVDGERDMKERPLRLAATALVSSYRKAVELLRKRQMSDQVVQALHELGNLLWLEGDAGGARDAWSDAVDTVFQFPFAIKNWSKCIDASLSPPQDASRVEILLLTVVILSKHARLTKPKDVTSHLNAALFASNIIEAILTTALPNPPRRDQFALGRHRLREIFFGLRETRMILSPSSVHGGVDGANFLGALGFFQNTLLVTDYQPSRCLPICMLYNYVATDVCRNLALAVKGRLMAVHSLIRCCSLTEAWLALHSVSRGYDKPRGLMASEALDIAVAEAQEITAAQPFRCFEEPASASNVQAINQLMELTLTPQGAGAMESEATGAAAYNLRFFKHLKAEFLIAVCSYQRVFPKLNEPQEKDRVALLDKADALLVEIWKEITGNDDDREAWSTASRTSRESGAEEPTLQEPSRPLSEEEGELCAEVRLMRAKVQEGKGDLGKAIQEVLYGMEFLRRLAVAGTKASQDCNLGAASSSRLRAHPGSKCWMRLRSYMVNLLVSQGRLQAAAAHIQQGLEESKVTQHDVARVELLMAKVKMEVLSGRLLELQGERHLGAIPAAECCLAVAARNLPIPTPSAVYARMMLFNMLQQNPSLVQLKRTEDSAEALEATGGAEEEEVDPSEMLLLEAAGSIIISPIAKQLQKENKKGTKKMTFHELQKMLADMVAECLSDVEKLLEVQGVQRAHLHPRNVNSYCDFGPDSCGEEAFKPPADPPLLPEIKARFRELSHNDSREPPNIYLQLMPLRLHCQLELASLRLDLGEMEEAFQLLQDAELCMTRCVYLVPWNYVQFCKLKLRWRKLTYRLGLATTSAPLDAPNAILYRDPKTFATGICPATDSPLYRTFMERVKAPQTVVLSEWVPPYERQPEEGLQLYMQEFMGVAKMILKEGGNDLQQLLELLDEGLEEVLRVEAVLLREPERTPGYQRIYPFFACFSAIAKSRKALLFPGKDAPKGAAGPPAVDLDKLPLRIALDLQRHLQRQAAEGALAYSSSALEAAKKQILYRSMMRHTLALRRECDLFGSLFLDMRLLTDQLHVSLSQCCEAYSKARVLDESTLQLLETPAEVPVGGTIFVRWSQPELRATAAANCLGLAKVLITCRILVMRVCKRGWRIITVWATTM</sequence>
<accession>A0A812JV03</accession>
<feature type="region of interest" description="Disordered" evidence="3">
    <location>
        <begin position="1700"/>
        <end position="1733"/>
    </location>
</feature>
<feature type="compositionally biased region" description="Acidic residues" evidence="3">
    <location>
        <begin position="1804"/>
        <end position="1819"/>
    </location>
</feature>
<dbReference type="Pfam" id="PF01018">
    <property type="entry name" value="GTP1_OBG"/>
    <property type="match status" value="1"/>
</dbReference>
<dbReference type="Gene3D" id="3.40.50.300">
    <property type="entry name" value="P-loop containing nucleotide triphosphate hydrolases"/>
    <property type="match status" value="1"/>
</dbReference>
<evidence type="ECO:0000313" key="7">
    <source>
        <dbReference type="Proteomes" id="UP000604046"/>
    </source>
</evidence>
<feature type="domain" description="OBG-type G" evidence="4">
    <location>
        <begin position="69"/>
        <end position="247"/>
    </location>
</feature>
<dbReference type="Pfam" id="PF01926">
    <property type="entry name" value="MMR_HSR1"/>
    <property type="match status" value="1"/>
</dbReference>
<organism evidence="6 7">
    <name type="scientific">Symbiodinium natans</name>
    <dbReference type="NCBI Taxonomy" id="878477"/>
    <lineage>
        <taxon>Eukaryota</taxon>
        <taxon>Sar</taxon>
        <taxon>Alveolata</taxon>
        <taxon>Dinophyceae</taxon>
        <taxon>Suessiales</taxon>
        <taxon>Symbiodiniaceae</taxon>
        <taxon>Symbiodinium</taxon>
    </lineage>
</organism>
<dbReference type="EMBL" id="CAJNDS010000524">
    <property type="protein sequence ID" value="CAE7214873.1"/>
    <property type="molecule type" value="Genomic_DNA"/>
</dbReference>
<feature type="region of interest" description="Disordered" evidence="3">
    <location>
        <begin position="2569"/>
        <end position="2600"/>
    </location>
</feature>
<feature type="compositionally biased region" description="Basic and acidic residues" evidence="3">
    <location>
        <begin position="369"/>
        <end position="383"/>
    </location>
</feature>
<feature type="region of interest" description="Disordered" evidence="3">
    <location>
        <begin position="1012"/>
        <end position="1032"/>
    </location>
</feature>
<feature type="region of interest" description="Disordered" evidence="3">
    <location>
        <begin position="369"/>
        <end position="405"/>
    </location>
</feature>
<dbReference type="PRINTS" id="PR00326">
    <property type="entry name" value="GTP1OBG"/>
</dbReference>
<evidence type="ECO:0000313" key="6">
    <source>
        <dbReference type="EMBL" id="CAE7214873.1"/>
    </source>
</evidence>
<reference evidence="6" key="1">
    <citation type="submission" date="2021-02" db="EMBL/GenBank/DDBJ databases">
        <authorList>
            <person name="Dougan E. K."/>
            <person name="Rhodes N."/>
            <person name="Thang M."/>
            <person name="Chan C."/>
        </authorList>
    </citation>
    <scope>NUCLEOTIDE SEQUENCE</scope>
</reference>
<dbReference type="InterPro" id="IPR027417">
    <property type="entry name" value="P-loop_NTPase"/>
</dbReference>
<proteinExistence type="predicted"/>
<gene>
    <name evidence="6" type="primary">obg</name>
    <name evidence="6" type="ORF">SNAT2548_LOCUS7488</name>
</gene>
<dbReference type="PROSITE" id="PS51883">
    <property type="entry name" value="OBG"/>
    <property type="match status" value="1"/>
</dbReference>
<feature type="domain" description="Obg" evidence="5">
    <location>
        <begin position="1"/>
        <end position="68"/>
    </location>
</feature>
<feature type="compositionally biased region" description="Basic and acidic residues" evidence="3">
    <location>
        <begin position="1021"/>
        <end position="1032"/>
    </location>
</feature>
<evidence type="ECO:0000259" key="5">
    <source>
        <dbReference type="PROSITE" id="PS51883"/>
    </source>
</evidence>
<dbReference type="GO" id="GO:0003924">
    <property type="term" value="F:GTPase activity"/>
    <property type="evidence" value="ECO:0007669"/>
    <property type="project" value="InterPro"/>
</dbReference>
<dbReference type="SUPFAM" id="SSF82051">
    <property type="entry name" value="Obg GTP-binding protein N-terminal domain"/>
    <property type="match status" value="1"/>
</dbReference>
<dbReference type="GO" id="GO:0042254">
    <property type="term" value="P:ribosome biogenesis"/>
    <property type="evidence" value="ECO:0007669"/>
    <property type="project" value="UniProtKB-UniRule"/>
</dbReference>
<dbReference type="Proteomes" id="UP000604046">
    <property type="component" value="Unassembled WGS sequence"/>
</dbReference>
<evidence type="ECO:0000259" key="4">
    <source>
        <dbReference type="PROSITE" id="PS51710"/>
    </source>
</evidence>
<dbReference type="PROSITE" id="PS51710">
    <property type="entry name" value="G_OBG"/>
    <property type="match status" value="1"/>
</dbReference>
<dbReference type="PANTHER" id="PTHR11702:SF31">
    <property type="entry name" value="MITOCHONDRIAL RIBOSOME-ASSOCIATED GTPASE 2"/>
    <property type="match status" value="1"/>
</dbReference>
<dbReference type="InterPro" id="IPR006169">
    <property type="entry name" value="GTP1_OBG_dom"/>
</dbReference>
<dbReference type="OrthoDB" id="347018at2759"/>
<feature type="region of interest" description="Disordered" evidence="3">
    <location>
        <begin position="1804"/>
        <end position="1828"/>
    </location>
</feature>
<dbReference type="InterPro" id="IPR006074">
    <property type="entry name" value="GTP1-OBG_CS"/>
</dbReference>
<feature type="region of interest" description="Disordered" evidence="3">
    <location>
        <begin position="1896"/>
        <end position="1923"/>
    </location>
</feature>
<keyword evidence="2" id="KW-0342">GTP-binding</keyword>
<dbReference type="InterPro" id="IPR036726">
    <property type="entry name" value="GTP1_OBG_dom_sf"/>
</dbReference>
<keyword evidence="1" id="KW-0547">Nucleotide-binding</keyword>